<sequence length="69" mass="7777">MPDLSRIVAEQTLLYSKNGSSLLITFQMAGHCFNINKEIKNASAVIRTQLLETNQVQLNYAQQSNLYTT</sequence>
<dbReference type="AlphaFoldDB" id="A0A0R0K6Z6"/>
<keyword evidence="3" id="KW-1185">Reference proteome</keyword>
<dbReference type="EnsemblPlants" id="KRH60635">
    <property type="protein sequence ID" value="KRH60635"/>
    <property type="gene ID" value="GLYMA_04G001300"/>
</dbReference>
<dbReference type="Proteomes" id="UP000008827">
    <property type="component" value="Chromosome 4"/>
</dbReference>
<name>A0A0R0K6Z6_SOYBN</name>
<organism evidence="1">
    <name type="scientific">Glycine max</name>
    <name type="common">Soybean</name>
    <name type="synonym">Glycine hispida</name>
    <dbReference type="NCBI Taxonomy" id="3847"/>
    <lineage>
        <taxon>Eukaryota</taxon>
        <taxon>Viridiplantae</taxon>
        <taxon>Streptophyta</taxon>
        <taxon>Embryophyta</taxon>
        <taxon>Tracheophyta</taxon>
        <taxon>Spermatophyta</taxon>
        <taxon>Magnoliopsida</taxon>
        <taxon>eudicotyledons</taxon>
        <taxon>Gunneridae</taxon>
        <taxon>Pentapetalae</taxon>
        <taxon>rosids</taxon>
        <taxon>fabids</taxon>
        <taxon>Fabales</taxon>
        <taxon>Fabaceae</taxon>
        <taxon>Papilionoideae</taxon>
        <taxon>50 kb inversion clade</taxon>
        <taxon>NPAAA clade</taxon>
        <taxon>indigoferoid/millettioid clade</taxon>
        <taxon>Phaseoleae</taxon>
        <taxon>Glycine</taxon>
        <taxon>Glycine subgen. Soja</taxon>
    </lineage>
</organism>
<protein>
    <submittedName>
        <fullName evidence="1 2">Uncharacterized protein</fullName>
    </submittedName>
</protein>
<dbReference type="InParanoid" id="A0A0R0K6Z6"/>
<dbReference type="EMBL" id="CM000837">
    <property type="protein sequence ID" value="KRH60635.1"/>
    <property type="molecule type" value="Genomic_DNA"/>
</dbReference>
<evidence type="ECO:0000313" key="3">
    <source>
        <dbReference type="Proteomes" id="UP000008827"/>
    </source>
</evidence>
<gene>
    <name evidence="1" type="ORF">GLYMA_04G001300</name>
</gene>
<proteinExistence type="predicted"/>
<evidence type="ECO:0000313" key="2">
    <source>
        <dbReference type="EnsemblPlants" id="KRH60635"/>
    </source>
</evidence>
<reference evidence="1 2" key="1">
    <citation type="journal article" date="2010" name="Nature">
        <title>Genome sequence of the palaeopolyploid soybean.</title>
        <authorList>
            <person name="Schmutz J."/>
            <person name="Cannon S.B."/>
            <person name="Schlueter J."/>
            <person name="Ma J."/>
            <person name="Mitros T."/>
            <person name="Nelson W."/>
            <person name="Hyten D.L."/>
            <person name="Song Q."/>
            <person name="Thelen J.J."/>
            <person name="Cheng J."/>
            <person name="Xu D."/>
            <person name="Hellsten U."/>
            <person name="May G.D."/>
            <person name="Yu Y."/>
            <person name="Sakurai T."/>
            <person name="Umezawa T."/>
            <person name="Bhattacharyya M.K."/>
            <person name="Sandhu D."/>
            <person name="Valliyodan B."/>
            <person name="Lindquist E."/>
            <person name="Peto M."/>
            <person name="Grant D."/>
            <person name="Shu S."/>
            <person name="Goodstein D."/>
            <person name="Barry K."/>
            <person name="Futrell-Griggs M."/>
            <person name="Abernathy B."/>
            <person name="Du J."/>
            <person name="Tian Z."/>
            <person name="Zhu L."/>
            <person name="Gill N."/>
            <person name="Joshi T."/>
            <person name="Libault M."/>
            <person name="Sethuraman A."/>
            <person name="Zhang X.-C."/>
            <person name="Shinozaki K."/>
            <person name="Nguyen H.T."/>
            <person name="Wing R.A."/>
            <person name="Cregan P."/>
            <person name="Specht J."/>
            <person name="Grimwood J."/>
            <person name="Rokhsar D."/>
            <person name="Stacey G."/>
            <person name="Shoemaker R.C."/>
            <person name="Jackson S.A."/>
        </authorList>
    </citation>
    <scope>NUCLEOTIDE SEQUENCE</scope>
    <source>
        <strain evidence="2">cv. Williams 82</strain>
        <tissue evidence="1">Callus</tissue>
    </source>
</reference>
<reference evidence="1" key="3">
    <citation type="submission" date="2018-07" db="EMBL/GenBank/DDBJ databases">
        <title>WGS assembly of Glycine max.</title>
        <authorList>
            <person name="Schmutz J."/>
            <person name="Cannon S."/>
            <person name="Schlueter J."/>
            <person name="Ma J."/>
            <person name="Mitros T."/>
            <person name="Nelson W."/>
            <person name="Hyten D."/>
            <person name="Song Q."/>
            <person name="Thelen J."/>
            <person name="Cheng J."/>
            <person name="Xu D."/>
            <person name="Hellsten U."/>
            <person name="May G."/>
            <person name="Yu Y."/>
            <person name="Sakurai T."/>
            <person name="Umezawa T."/>
            <person name="Bhattacharyya M."/>
            <person name="Sandhu D."/>
            <person name="Valliyodan B."/>
            <person name="Lindquist E."/>
            <person name="Peto M."/>
            <person name="Grant D."/>
            <person name="Shu S."/>
            <person name="Goodstein D."/>
            <person name="Barry K."/>
            <person name="Futrell-Griggs M."/>
            <person name="Abernathy B."/>
            <person name="Du J."/>
            <person name="Tian Z."/>
            <person name="Zhu L."/>
            <person name="Gill N."/>
            <person name="Joshi T."/>
            <person name="Libault M."/>
            <person name="Sethuraman A."/>
            <person name="Zhang X."/>
            <person name="Shinozaki K."/>
            <person name="Nguyen H."/>
            <person name="Wing R."/>
            <person name="Cregan P."/>
            <person name="Specht J."/>
            <person name="Grimwood J."/>
            <person name="Rokhsar D."/>
            <person name="Stacey G."/>
            <person name="Shoemaker R."/>
            <person name="Jackson S."/>
        </authorList>
    </citation>
    <scope>NUCLEOTIDE SEQUENCE</scope>
    <source>
        <tissue evidence="1">Callus</tissue>
    </source>
</reference>
<dbReference type="Gramene" id="KRH60635">
    <property type="protein sequence ID" value="KRH60635"/>
    <property type="gene ID" value="GLYMA_04G001300"/>
</dbReference>
<evidence type="ECO:0000313" key="1">
    <source>
        <dbReference type="EMBL" id="KRH60635.1"/>
    </source>
</evidence>
<accession>A0A0R0K6Z6</accession>
<reference evidence="2" key="2">
    <citation type="submission" date="2018-02" db="UniProtKB">
        <authorList>
            <consortium name="EnsemblPlants"/>
        </authorList>
    </citation>
    <scope>IDENTIFICATION</scope>
    <source>
        <strain evidence="2">Williams 82</strain>
    </source>
</reference>